<keyword evidence="1" id="KW-0238">DNA-binding</keyword>
<proteinExistence type="predicted"/>
<protein>
    <submittedName>
        <fullName evidence="1">DNA-binding ferritin-like protein (Dps family)</fullName>
    </submittedName>
</protein>
<evidence type="ECO:0000313" key="1">
    <source>
        <dbReference type="EMBL" id="RKR75962.1"/>
    </source>
</evidence>
<sequence length="116" mass="12694">MPDIPATRGDRRRRHALRLRVEQLPMAARDAFTAIERYLVLTCPAGDGLLDALDDLVSRLETAQSRGDALSDVVGADPAAFADALAREHVTEPRRAAEQHRLVTAVAEAEREQGLL</sequence>
<keyword evidence="2" id="KW-1185">Reference proteome</keyword>
<gene>
    <name evidence="1" type="ORF">C8E83_3126</name>
</gene>
<reference evidence="1 2" key="1">
    <citation type="submission" date="2018-10" db="EMBL/GenBank/DDBJ databases">
        <title>Sequencing the genomes of 1000 actinobacteria strains.</title>
        <authorList>
            <person name="Klenk H.-P."/>
        </authorList>
    </citation>
    <scope>NUCLEOTIDE SEQUENCE [LARGE SCALE GENOMIC DNA]</scope>
    <source>
        <strain evidence="1 2">DSM 17894</strain>
    </source>
</reference>
<evidence type="ECO:0000313" key="2">
    <source>
        <dbReference type="Proteomes" id="UP000280008"/>
    </source>
</evidence>
<dbReference type="AlphaFoldDB" id="A0A495IIW4"/>
<dbReference type="InterPro" id="IPR008316">
    <property type="entry name" value="UCP029876"/>
</dbReference>
<comment type="caution">
    <text evidence="1">The sequence shown here is derived from an EMBL/GenBank/DDBJ whole genome shotgun (WGS) entry which is preliminary data.</text>
</comment>
<dbReference type="Pfam" id="PF06304">
    <property type="entry name" value="DUF1048"/>
    <property type="match status" value="1"/>
</dbReference>
<dbReference type="RefSeq" id="WP_121370820.1">
    <property type="nucleotide sequence ID" value="NZ_RBKS01000001.1"/>
</dbReference>
<dbReference type="Gene3D" id="1.10.1900.10">
    <property type="entry name" value="c-terminal domain of poly(a) binding protein"/>
    <property type="match status" value="1"/>
</dbReference>
<dbReference type="EMBL" id="RBKS01000001">
    <property type="protein sequence ID" value="RKR75962.1"/>
    <property type="molecule type" value="Genomic_DNA"/>
</dbReference>
<dbReference type="GO" id="GO:0003677">
    <property type="term" value="F:DNA binding"/>
    <property type="evidence" value="ECO:0007669"/>
    <property type="project" value="UniProtKB-KW"/>
</dbReference>
<dbReference type="SUPFAM" id="SSF158560">
    <property type="entry name" value="BH3980-like"/>
    <property type="match status" value="1"/>
</dbReference>
<organism evidence="1 2">
    <name type="scientific">Frondihabitans australicus</name>
    <dbReference type="NCBI Taxonomy" id="386892"/>
    <lineage>
        <taxon>Bacteria</taxon>
        <taxon>Bacillati</taxon>
        <taxon>Actinomycetota</taxon>
        <taxon>Actinomycetes</taxon>
        <taxon>Micrococcales</taxon>
        <taxon>Microbacteriaceae</taxon>
        <taxon>Frondihabitans</taxon>
    </lineage>
</organism>
<name>A0A495IIW4_9MICO</name>
<accession>A0A495IIW4</accession>
<dbReference type="Proteomes" id="UP000280008">
    <property type="component" value="Unassembled WGS sequence"/>
</dbReference>